<dbReference type="SMART" id="SM00304">
    <property type="entry name" value="HAMP"/>
    <property type="match status" value="1"/>
</dbReference>
<dbReference type="Pfam" id="PF00512">
    <property type="entry name" value="HisKA"/>
    <property type="match status" value="1"/>
</dbReference>
<evidence type="ECO:0000256" key="6">
    <source>
        <dbReference type="ARBA" id="ARBA00022777"/>
    </source>
</evidence>
<evidence type="ECO:0000256" key="1">
    <source>
        <dbReference type="ARBA" id="ARBA00000085"/>
    </source>
</evidence>
<dbReference type="PROSITE" id="PS50885">
    <property type="entry name" value="HAMP"/>
    <property type="match status" value="1"/>
</dbReference>
<name>A0ABM9AJK3_9GAMM</name>
<dbReference type="InterPro" id="IPR003594">
    <property type="entry name" value="HATPase_dom"/>
</dbReference>
<evidence type="ECO:0000313" key="14">
    <source>
        <dbReference type="Proteomes" id="UP000838100"/>
    </source>
</evidence>
<evidence type="ECO:0000256" key="5">
    <source>
        <dbReference type="ARBA" id="ARBA00022679"/>
    </source>
</evidence>
<evidence type="ECO:0000256" key="7">
    <source>
        <dbReference type="PROSITE-ProRule" id="PRU00169"/>
    </source>
</evidence>
<keyword evidence="6 13" id="KW-0418">Kinase</keyword>
<keyword evidence="4 7" id="KW-0597">Phosphoprotein</keyword>
<dbReference type="InterPro" id="IPR036097">
    <property type="entry name" value="HisK_dim/P_sf"/>
</dbReference>
<dbReference type="RefSeq" id="WP_237446114.1">
    <property type="nucleotide sequence ID" value="NZ_CAKLPX010000009.1"/>
</dbReference>
<dbReference type="InterPro" id="IPR036890">
    <property type="entry name" value="HATPase_C_sf"/>
</dbReference>
<evidence type="ECO:0000313" key="13">
    <source>
        <dbReference type="EMBL" id="CAH0993419.1"/>
    </source>
</evidence>
<dbReference type="CDD" id="cd16922">
    <property type="entry name" value="HATPase_EvgS-ArcB-TorS-like"/>
    <property type="match status" value="1"/>
</dbReference>
<dbReference type="InterPro" id="IPR001789">
    <property type="entry name" value="Sig_transdc_resp-reg_receiver"/>
</dbReference>
<dbReference type="PANTHER" id="PTHR43047">
    <property type="entry name" value="TWO-COMPONENT HISTIDINE PROTEIN KINASE"/>
    <property type="match status" value="1"/>
</dbReference>
<proteinExistence type="predicted"/>
<dbReference type="PROSITE" id="PS50110">
    <property type="entry name" value="RESPONSE_REGULATORY"/>
    <property type="match status" value="1"/>
</dbReference>
<accession>A0ABM9AJK3</accession>
<dbReference type="InterPro" id="IPR011006">
    <property type="entry name" value="CheY-like_superfamily"/>
</dbReference>
<dbReference type="SUPFAM" id="SSF158472">
    <property type="entry name" value="HAMP domain-like"/>
    <property type="match status" value="1"/>
</dbReference>
<keyword evidence="8" id="KW-0175">Coiled coil</keyword>
<feature type="domain" description="Histidine kinase" evidence="10">
    <location>
        <begin position="465"/>
        <end position="681"/>
    </location>
</feature>
<dbReference type="SMART" id="SM00388">
    <property type="entry name" value="HisKA"/>
    <property type="match status" value="1"/>
</dbReference>
<feature type="coiled-coil region" evidence="8">
    <location>
        <begin position="431"/>
        <end position="458"/>
    </location>
</feature>
<keyword evidence="9" id="KW-0472">Membrane</keyword>
<dbReference type="Pfam" id="PF02518">
    <property type="entry name" value="HATPase_c"/>
    <property type="match status" value="1"/>
</dbReference>
<dbReference type="Gene3D" id="3.40.50.2300">
    <property type="match status" value="1"/>
</dbReference>
<dbReference type="InterPro" id="IPR003661">
    <property type="entry name" value="HisK_dim/P_dom"/>
</dbReference>
<evidence type="ECO:0000256" key="8">
    <source>
        <dbReference type="SAM" id="Coils"/>
    </source>
</evidence>
<feature type="modified residue" description="4-aspartylphosphate" evidence="7">
    <location>
        <position position="752"/>
    </location>
</feature>
<evidence type="ECO:0000259" key="11">
    <source>
        <dbReference type="PROSITE" id="PS50110"/>
    </source>
</evidence>
<dbReference type="CDD" id="cd00082">
    <property type="entry name" value="HisKA"/>
    <property type="match status" value="1"/>
</dbReference>
<keyword evidence="14" id="KW-1185">Reference proteome</keyword>
<dbReference type="InterPro" id="IPR003660">
    <property type="entry name" value="HAMP_dom"/>
</dbReference>
<dbReference type="GO" id="GO:0004673">
    <property type="term" value="F:protein histidine kinase activity"/>
    <property type="evidence" value="ECO:0007669"/>
    <property type="project" value="UniProtKB-EC"/>
</dbReference>
<feature type="domain" description="HAMP" evidence="12">
    <location>
        <begin position="383"/>
        <end position="436"/>
    </location>
</feature>
<dbReference type="SUPFAM" id="SSF47384">
    <property type="entry name" value="Homodimeric domain of signal transducing histidine kinase"/>
    <property type="match status" value="1"/>
</dbReference>
<dbReference type="PRINTS" id="PR00344">
    <property type="entry name" value="BCTRLSENSOR"/>
</dbReference>
<keyword evidence="9" id="KW-0812">Transmembrane</keyword>
<dbReference type="Gene3D" id="1.10.287.130">
    <property type="match status" value="1"/>
</dbReference>
<dbReference type="PANTHER" id="PTHR43047:SF72">
    <property type="entry name" value="OSMOSENSING HISTIDINE PROTEIN KINASE SLN1"/>
    <property type="match status" value="1"/>
</dbReference>
<evidence type="ECO:0000256" key="4">
    <source>
        <dbReference type="ARBA" id="ARBA00022553"/>
    </source>
</evidence>
<evidence type="ECO:0000256" key="9">
    <source>
        <dbReference type="SAM" id="Phobius"/>
    </source>
</evidence>
<evidence type="ECO:0000256" key="2">
    <source>
        <dbReference type="ARBA" id="ARBA00004370"/>
    </source>
</evidence>
<dbReference type="Gene3D" id="6.10.340.10">
    <property type="match status" value="1"/>
</dbReference>
<dbReference type="EMBL" id="CAKLPX010000009">
    <property type="protein sequence ID" value="CAH0993419.1"/>
    <property type="molecule type" value="Genomic_DNA"/>
</dbReference>
<protein>
    <recommendedName>
        <fullName evidence="3">histidine kinase</fullName>
        <ecNumber evidence="3">2.7.13.3</ecNumber>
    </recommendedName>
</protein>
<dbReference type="EC" id="2.7.13.3" evidence="3"/>
<keyword evidence="5 13" id="KW-0808">Transferase</keyword>
<dbReference type="Proteomes" id="UP000838100">
    <property type="component" value="Unassembled WGS sequence"/>
</dbReference>
<feature type="domain" description="Response regulatory" evidence="11">
    <location>
        <begin position="703"/>
        <end position="812"/>
    </location>
</feature>
<comment type="subcellular location">
    <subcellularLocation>
        <location evidence="2">Membrane</location>
    </subcellularLocation>
</comment>
<comment type="caution">
    <text evidence="13">The sequence shown here is derived from an EMBL/GenBank/DDBJ whole genome shotgun (WGS) entry which is preliminary data.</text>
</comment>
<sequence>MTNRVSAVETNLLRHFLTIFSDTVDMSQQQIPATKPKQIRFRHQIMALMLSIILIMTASVILVAVPASLYSEQIVTFDRLKSANRLKEFWVTRELSEIGSSVEVLSDNDNLVDEVRFLVKLIPLQAPQETLDELAEQDNGQWRFGDIGSLYWQSYRRLHAYFRFTDSTYPNSDVLLVRPDDGLIIYRFDREQGLFNAVTNQATALSQCVNKATNTPNQLIFQDLKELPDGTVKGCAAKAIVSDGEVVAVLVLRYSPDLINFIMTKRPGLGETGETYIIGRDRLMRTDSRYYQDSTIMVEKVDTEAVDRAYIEGAGQGVIRNYQNTDVFSVWTPIQVGDLDWVMVAEISREEAYSTIRASSVQLMLFTGAAFVVLVVLVYGFARRTEQPLLVLLEGAKKFALGNYDEKLSTNVTSKEISDLIDTFNDMSSQIQDRTEALEDARKAAEFASQEADKANHAKSEFLSRMSHELRTPLNGVLGYAQILRNDSKIDASQRETIVSIEGCGQHLLELINDVLDIAKIESGELQIDLQSCRLVEIVDSVVNVVKPKALQKGLEFRVELGDIPEYIVTDSMKLRQILINLMGNATKFTHSGFVTLQVSPLDQSQELSFQVIDSGIGIPKEKLREIFNPFKQTIEGRKEGGTGLGLAICQQLCIALGGTFEVNSELGQGSSFSFTLPLNYQQTGLQNQMLPMSTMVVDDVPLILVVEDEELPAETMQALLLSHRYQCIGVDNLAAAKDVLASNCVNLLVLDVGCDIEADQLLMVAGHCDSAPFVLAGVNSQAELPEWIGVDQFFVKSLEGEKLLPLIETYLPNAHLPAEAAEDVPEDLVDTATVADAPLTSNIDNTEVVRLILIKLEQAANIGDLAAVFEQSALLSAQLGEQHPLYQSFKDYGDALELPEIAQLSQLILLKLAV</sequence>
<evidence type="ECO:0000256" key="3">
    <source>
        <dbReference type="ARBA" id="ARBA00012438"/>
    </source>
</evidence>
<dbReference type="SMART" id="SM00387">
    <property type="entry name" value="HATPase_c"/>
    <property type="match status" value="1"/>
</dbReference>
<dbReference type="CDD" id="cd06225">
    <property type="entry name" value="HAMP"/>
    <property type="match status" value="1"/>
</dbReference>
<organism evidence="13 14">
    <name type="scientific">Sinobacterium norvegicum</name>
    <dbReference type="NCBI Taxonomy" id="1641715"/>
    <lineage>
        <taxon>Bacteria</taxon>
        <taxon>Pseudomonadati</taxon>
        <taxon>Pseudomonadota</taxon>
        <taxon>Gammaproteobacteria</taxon>
        <taxon>Cellvibrionales</taxon>
        <taxon>Spongiibacteraceae</taxon>
        <taxon>Sinobacterium</taxon>
    </lineage>
</organism>
<dbReference type="SUPFAM" id="SSF52172">
    <property type="entry name" value="CheY-like"/>
    <property type="match status" value="1"/>
</dbReference>
<dbReference type="SUPFAM" id="SSF55874">
    <property type="entry name" value="ATPase domain of HSP90 chaperone/DNA topoisomerase II/histidine kinase"/>
    <property type="match status" value="1"/>
</dbReference>
<dbReference type="PROSITE" id="PS50109">
    <property type="entry name" value="HIS_KIN"/>
    <property type="match status" value="1"/>
</dbReference>
<feature type="transmembrane region" description="Helical" evidence="9">
    <location>
        <begin position="45"/>
        <end position="70"/>
    </location>
</feature>
<evidence type="ECO:0000259" key="10">
    <source>
        <dbReference type="PROSITE" id="PS50109"/>
    </source>
</evidence>
<comment type="catalytic activity">
    <reaction evidence="1">
        <text>ATP + protein L-histidine = ADP + protein N-phospho-L-histidine.</text>
        <dbReference type="EC" id="2.7.13.3"/>
    </reaction>
</comment>
<keyword evidence="9" id="KW-1133">Transmembrane helix</keyword>
<reference evidence="13" key="1">
    <citation type="submission" date="2021-12" db="EMBL/GenBank/DDBJ databases">
        <authorList>
            <person name="Rodrigo-Torres L."/>
            <person name="Arahal R. D."/>
            <person name="Lucena T."/>
        </authorList>
    </citation>
    <scope>NUCLEOTIDE SEQUENCE</scope>
    <source>
        <strain evidence="13">CECT 8267</strain>
    </source>
</reference>
<evidence type="ECO:0000259" key="12">
    <source>
        <dbReference type="PROSITE" id="PS50885"/>
    </source>
</evidence>
<dbReference type="Gene3D" id="3.30.565.10">
    <property type="entry name" value="Histidine kinase-like ATPase, C-terminal domain"/>
    <property type="match status" value="1"/>
</dbReference>
<dbReference type="InterPro" id="IPR005467">
    <property type="entry name" value="His_kinase_dom"/>
</dbReference>
<dbReference type="InterPro" id="IPR004358">
    <property type="entry name" value="Sig_transdc_His_kin-like_C"/>
</dbReference>
<gene>
    <name evidence="13" type="primary">rcsC_13</name>
    <name evidence="13" type="ORF">SIN8267_03568</name>
</gene>